<dbReference type="GO" id="GO:0016757">
    <property type="term" value="F:glycosyltransferase activity"/>
    <property type="evidence" value="ECO:0007669"/>
    <property type="project" value="TreeGrafter"/>
</dbReference>
<feature type="active site" description="Proton acceptor" evidence="1">
    <location>
        <position position="23"/>
    </location>
</feature>
<evidence type="ECO:0000256" key="1">
    <source>
        <dbReference type="PIRSR" id="PIRSR620023-1"/>
    </source>
</evidence>
<gene>
    <name evidence="3" type="primary">pseG</name>
    <name evidence="3" type="ORF">GO726_12525</name>
</gene>
<dbReference type="Gene3D" id="3.40.50.2000">
    <property type="entry name" value="Glycogen Phosphorylase B"/>
    <property type="match status" value="1"/>
</dbReference>
<sequence length="349" mass="38569">MWDSSRKKVFIRTDANKVIASGHVMRCLSIADALFDLGLQVEFVMSDSCAFETIRRRGYDVSALDTDWRSIEEGADLLERKCLELSEPATILVDTYSITRPYVDRLARCAKICYLGSKRDDLGNLSLLANYSTDIDTARYEELYLKRGTALLLGPRYAPLKKRFSSLAKTPSETIDRVLLTTGSTDPHNFISEFLRAVKNSRILRSLEFEVVVGQMFEFEDEIEHLASQEDNIRLHRKVEDMAGLMATVDVAVSACGTTVYELAAVGLPVVTFAMVDEQVASAESLARLGVVAYSGLFYSSKQGVLNSAISKLEDLVATPEKAAVLATKARSLIDGKGAQRIAKELAEL</sequence>
<dbReference type="PANTHER" id="PTHR21015">
    <property type="entry name" value="UDP-N-ACETYLGLUCOSAMINE--N-ACETYLMURAMYL-(PENTAPEPTIDE) PYROPHOSPHORYL-UNDECAPRENOL N-ACETYLGLUCOSAMINE TRANSFERASE 1"/>
    <property type="match status" value="1"/>
</dbReference>
<evidence type="ECO:0000313" key="4">
    <source>
        <dbReference type="Proteomes" id="UP000436429"/>
    </source>
</evidence>
<dbReference type="Pfam" id="PF13692">
    <property type="entry name" value="Glyco_trans_1_4"/>
    <property type="match status" value="1"/>
</dbReference>
<dbReference type="AlphaFoldDB" id="A0A844RRL6"/>
<dbReference type="PANTHER" id="PTHR21015:SF22">
    <property type="entry name" value="GLYCOSYLTRANSFERASE"/>
    <property type="match status" value="1"/>
</dbReference>
<protein>
    <submittedName>
        <fullName evidence="3">UDP-2,4-diacetamido-2,4, 6-trideoxy-beta-L-altropyranose hydrolase</fullName>
        <ecNumber evidence="3">3.6.1.57</ecNumber>
    </submittedName>
</protein>
<dbReference type="EC" id="3.6.1.57" evidence="3"/>
<evidence type="ECO:0000313" key="3">
    <source>
        <dbReference type="EMBL" id="MVN33980.1"/>
    </source>
</evidence>
<accession>A0A844RRL6</accession>
<dbReference type="EMBL" id="WPOM01000032">
    <property type="protein sequence ID" value="MVN33980.1"/>
    <property type="molecule type" value="Genomic_DNA"/>
</dbReference>
<keyword evidence="3" id="KW-0378">Hydrolase</keyword>
<feature type="binding site" evidence="2">
    <location>
        <position position="262"/>
    </location>
    <ligand>
        <name>substrate</name>
    </ligand>
</feature>
<dbReference type="RefSeq" id="WP_015761170.1">
    <property type="nucleotide sequence ID" value="NZ_AP025575.1"/>
</dbReference>
<dbReference type="InterPro" id="IPR020023">
    <property type="entry name" value="PseG"/>
</dbReference>
<dbReference type="Proteomes" id="UP000436429">
    <property type="component" value="Unassembled WGS sequence"/>
</dbReference>
<comment type="caution">
    <text evidence="3">The sequence shown here is derived from an EMBL/GenBank/DDBJ whole genome shotgun (WGS) entry which is preliminary data.</text>
</comment>
<evidence type="ECO:0000256" key="2">
    <source>
        <dbReference type="PIRSR" id="PIRSR620023-2"/>
    </source>
</evidence>
<reference evidence="3 4" key="1">
    <citation type="submission" date="2019-11" db="EMBL/GenBank/DDBJ databases">
        <title>Whole genome shotgun sequencing (WGS) data from Adlercreutzia equolifaciens ResAG-91, Eggerthella lenta MRI-F36, MRI-F37, MRI-F40, ResAG-49, ResAG-88, ResAG-121, ResAG-145, and Gordonibacter sp. ResAG-5, ResAG-26, ResAG-43, ResAG-50, ResAG-59.</title>
        <authorList>
            <person name="Stoll D.A."/>
            <person name="Danylec N."/>
            <person name="Franz C.M.A.P."/>
            <person name="Huch M."/>
        </authorList>
    </citation>
    <scope>NUCLEOTIDE SEQUENCE [LARGE SCALE GENOMIC DNA]</scope>
    <source>
        <strain evidence="3 4">ResAG-88</strain>
    </source>
</reference>
<dbReference type="GO" id="GO:0016787">
    <property type="term" value="F:hydrolase activity"/>
    <property type="evidence" value="ECO:0007669"/>
    <property type="project" value="UniProtKB-KW"/>
</dbReference>
<name>A0A844RRL6_EGGLN</name>
<dbReference type="SUPFAM" id="SSF53756">
    <property type="entry name" value="UDP-Glycosyltransferase/glycogen phosphorylase"/>
    <property type="match status" value="1"/>
</dbReference>
<dbReference type="OMA" id="GGSTCWE"/>
<dbReference type="NCBIfam" id="TIGR03590">
    <property type="entry name" value="PseG"/>
    <property type="match status" value="1"/>
</dbReference>
<dbReference type="Gene3D" id="3.40.50.11190">
    <property type="match status" value="1"/>
</dbReference>
<proteinExistence type="predicted"/>
<organism evidence="3 4">
    <name type="scientific">Eggerthella lenta</name>
    <name type="common">Eubacterium lentum</name>
    <dbReference type="NCBI Taxonomy" id="84112"/>
    <lineage>
        <taxon>Bacteria</taxon>
        <taxon>Bacillati</taxon>
        <taxon>Actinomycetota</taxon>
        <taxon>Coriobacteriia</taxon>
        <taxon>Eggerthellales</taxon>
        <taxon>Eggerthellaceae</taxon>
        <taxon>Eggerthella</taxon>
    </lineage>
</organism>